<dbReference type="InterPro" id="IPR029068">
    <property type="entry name" value="Glyas_Bleomycin-R_OHBP_Dase"/>
</dbReference>
<dbReference type="OrthoDB" id="9780241at2"/>
<dbReference type="RefSeq" id="WP_099909290.1">
    <property type="nucleotide sequence ID" value="NZ_AWWI01000017.1"/>
</dbReference>
<dbReference type="EMBL" id="AWWI01000017">
    <property type="protein sequence ID" value="PIL22000.1"/>
    <property type="molecule type" value="Genomic_DNA"/>
</dbReference>
<keyword evidence="2" id="KW-1185">Reference proteome</keyword>
<organism evidence="1 2">
    <name type="scientific">Puniceibacterium antarcticum</name>
    <dbReference type="NCBI Taxonomy" id="1206336"/>
    <lineage>
        <taxon>Bacteria</taxon>
        <taxon>Pseudomonadati</taxon>
        <taxon>Pseudomonadota</taxon>
        <taxon>Alphaproteobacteria</taxon>
        <taxon>Rhodobacterales</taxon>
        <taxon>Paracoccaceae</taxon>
        <taxon>Puniceibacterium</taxon>
    </lineage>
</organism>
<gene>
    <name evidence="1" type="ORF">P775_01500</name>
</gene>
<dbReference type="AlphaFoldDB" id="A0A2G8RKB5"/>
<proteinExistence type="predicted"/>
<dbReference type="Gene3D" id="3.10.180.10">
    <property type="entry name" value="2,3-Dihydroxybiphenyl 1,2-Dioxygenase, domain 1"/>
    <property type="match status" value="1"/>
</dbReference>
<dbReference type="Pfam" id="PF14696">
    <property type="entry name" value="Glyoxalase_5"/>
    <property type="match status" value="1"/>
</dbReference>
<evidence type="ECO:0000313" key="2">
    <source>
        <dbReference type="Proteomes" id="UP000231259"/>
    </source>
</evidence>
<accession>A0A2G8RKB5</accession>
<name>A0A2G8RKB5_9RHOB</name>
<dbReference type="Proteomes" id="UP000231259">
    <property type="component" value="Unassembled WGS sequence"/>
</dbReference>
<protein>
    <submittedName>
        <fullName evidence="1">Uncharacterized protein</fullName>
    </submittedName>
</protein>
<dbReference type="SUPFAM" id="SSF54593">
    <property type="entry name" value="Glyoxalase/Bleomycin resistance protein/Dihydroxybiphenyl dioxygenase"/>
    <property type="match status" value="1"/>
</dbReference>
<reference evidence="1 2" key="1">
    <citation type="submission" date="2013-09" db="EMBL/GenBank/DDBJ databases">
        <title>Genome sequencing of Phaeobacter antarcticus sp. nov. SM1211.</title>
        <authorList>
            <person name="Zhang X.-Y."/>
            <person name="Liu C."/>
            <person name="Chen X.-L."/>
            <person name="Xie B.-B."/>
            <person name="Qin Q.-L."/>
            <person name="Rong J.-C."/>
            <person name="Zhang Y.-Z."/>
        </authorList>
    </citation>
    <scope>NUCLEOTIDE SEQUENCE [LARGE SCALE GENOMIC DNA]</scope>
    <source>
        <strain evidence="1 2">SM1211</strain>
    </source>
</reference>
<sequence>MTNEWMPSADSRPMGCDRPVLVAMLRSLGFSWVGRQIVKEAELWIKGELRVVFSSGTGGFTQSAYTVNGLNICDMGLSVDDADATEAVGASTFSQPSGFEEHDISAIISAGGGILYFFERKSALRDLWQTMNYEEMLTLSLFCGSLSEGAKQPCVDVVEPRGLVRSQEIAELDGALWLTLKLRYYRVSETCFVQLHSILLGDGIFFQIVEPPEGCEGPKAPYRVAAQAELTRSAAMPRI</sequence>
<evidence type="ECO:0000313" key="1">
    <source>
        <dbReference type="EMBL" id="PIL22000.1"/>
    </source>
</evidence>
<comment type="caution">
    <text evidence="1">The sequence shown here is derived from an EMBL/GenBank/DDBJ whole genome shotgun (WGS) entry which is preliminary data.</text>
</comment>